<dbReference type="RefSeq" id="WP_377930257.1">
    <property type="nucleotide sequence ID" value="NZ_JBHUEM010000052.1"/>
</dbReference>
<dbReference type="Proteomes" id="UP001597214">
    <property type="component" value="Unassembled WGS sequence"/>
</dbReference>
<keyword evidence="2" id="KW-1185">Reference proteome</keyword>
<sequence>MCPIYEMTKNLNMSIPESPNYFRGVTLSINVDEPNQVDEILLTGKKQGQRLYRKLRILITVLEVEHL</sequence>
<comment type="caution">
    <text evidence="1">The sequence shown here is derived from an EMBL/GenBank/DDBJ whole genome shotgun (WGS) entry which is preliminary data.</text>
</comment>
<organism evidence="1 2">
    <name type="scientific">Bacillus salitolerans</name>
    <dbReference type="NCBI Taxonomy" id="1437434"/>
    <lineage>
        <taxon>Bacteria</taxon>
        <taxon>Bacillati</taxon>
        <taxon>Bacillota</taxon>
        <taxon>Bacilli</taxon>
        <taxon>Bacillales</taxon>
        <taxon>Bacillaceae</taxon>
        <taxon>Bacillus</taxon>
    </lineage>
</organism>
<reference evidence="2" key="1">
    <citation type="journal article" date="2019" name="Int. J. Syst. Evol. Microbiol.">
        <title>The Global Catalogue of Microorganisms (GCM) 10K type strain sequencing project: providing services to taxonomists for standard genome sequencing and annotation.</title>
        <authorList>
            <consortium name="The Broad Institute Genomics Platform"/>
            <consortium name="The Broad Institute Genome Sequencing Center for Infectious Disease"/>
            <person name="Wu L."/>
            <person name="Ma J."/>
        </authorList>
    </citation>
    <scope>NUCLEOTIDE SEQUENCE [LARGE SCALE GENOMIC DNA]</scope>
    <source>
        <strain evidence="2">CCUG 49339</strain>
    </source>
</reference>
<evidence type="ECO:0000313" key="1">
    <source>
        <dbReference type="EMBL" id="MFD1739033.1"/>
    </source>
</evidence>
<dbReference type="EMBL" id="JBHUEM010000052">
    <property type="protein sequence ID" value="MFD1739033.1"/>
    <property type="molecule type" value="Genomic_DNA"/>
</dbReference>
<evidence type="ECO:0000313" key="2">
    <source>
        <dbReference type="Proteomes" id="UP001597214"/>
    </source>
</evidence>
<name>A0ABW4LXW6_9BACI</name>
<protein>
    <submittedName>
        <fullName evidence="1">Uncharacterized protein</fullName>
    </submittedName>
</protein>
<accession>A0ABW4LXW6</accession>
<gene>
    <name evidence="1" type="ORF">ACFSCX_21220</name>
</gene>
<proteinExistence type="predicted"/>